<name>A0AAD6WZM5_9AGAR</name>
<dbReference type="EMBL" id="JARJCM010000102">
    <property type="protein sequence ID" value="KAJ7029391.1"/>
    <property type="molecule type" value="Genomic_DNA"/>
</dbReference>
<feature type="region of interest" description="Disordered" evidence="1">
    <location>
        <begin position="315"/>
        <end position="378"/>
    </location>
</feature>
<evidence type="ECO:0000256" key="1">
    <source>
        <dbReference type="SAM" id="MobiDB-lite"/>
    </source>
</evidence>
<feature type="compositionally biased region" description="Basic and acidic residues" evidence="1">
    <location>
        <begin position="70"/>
        <end position="80"/>
    </location>
</feature>
<feature type="compositionally biased region" description="Low complexity" evidence="1">
    <location>
        <begin position="106"/>
        <end position="118"/>
    </location>
</feature>
<proteinExistence type="predicted"/>
<dbReference type="AlphaFoldDB" id="A0AAD6WZM5"/>
<feature type="compositionally biased region" description="Polar residues" evidence="1">
    <location>
        <begin position="184"/>
        <end position="196"/>
    </location>
</feature>
<feature type="region of interest" description="Disordered" evidence="1">
    <location>
        <begin position="62"/>
        <end position="276"/>
    </location>
</feature>
<feature type="compositionally biased region" description="Basic and acidic residues" evidence="1">
    <location>
        <begin position="130"/>
        <end position="144"/>
    </location>
</feature>
<reference evidence="2" key="1">
    <citation type="submission" date="2023-03" db="EMBL/GenBank/DDBJ databases">
        <title>Massive genome expansion in bonnet fungi (Mycena s.s.) driven by repeated elements and novel gene families across ecological guilds.</title>
        <authorList>
            <consortium name="Lawrence Berkeley National Laboratory"/>
            <person name="Harder C.B."/>
            <person name="Miyauchi S."/>
            <person name="Viragh M."/>
            <person name="Kuo A."/>
            <person name="Thoen E."/>
            <person name="Andreopoulos B."/>
            <person name="Lu D."/>
            <person name="Skrede I."/>
            <person name="Drula E."/>
            <person name="Henrissat B."/>
            <person name="Morin E."/>
            <person name="Kohler A."/>
            <person name="Barry K."/>
            <person name="LaButti K."/>
            <person name="Morin E."/>
            <person name="Salamov A."/>
            <person name="Lipzen A."/>
            <person name="Mereny Z."/>
            <person name="Hegedus B."/>
            <person name="Baldrian P."/>
            <person name="Stursova M."/>
            <person name="Weitz H."/>
            <person name="Taylor A."/>
            <person name="Grigoriev I.V."/>
            <person name="Nagy L.G."/>
            <person name="Martin F."/>
            <person name="Kauserud H."/>
        </authorList>
    </citation>
    <scope>NUCLEOTIDE SEQUENCE</scope>
    <source>
        <strain evidence="2">CBHHK200</strain>
    </source>
</reference>
<feature type="compositionally biased region" description="Basic residues" evidence="1">
    <location>
        <begin position="439"/>
        <end position="453"/>
    </location>
</feature>
<comment type="caution">
    <text evidence="2">The sequence shown here is derived from an EMBL/GenBank/DDBJ whole genome shotgun (WGS) entry which is preliminary data.</text>
</comment>
<feature type="region of interest" description="Disordered" evidence="1">
    <location>
        <begin position="414"/>
        <end position="460"/>
    </location>
</feature>
<evidence type="ECO:0000313" key="2">
    <source>
        <dbReference type="EMBL" id="KAJ7029391.1"/>
    </source>
</evidence>
<feature type="compositionally biased region" description="Acidic residues" evidence="1">
    <location>
        <begin position="214"/>
        <end position="227"/>
    </location>
</feature>
<feature type="region of interest" description="Disordered" evidence="1">
    <location>
        <begin position="23"/>
        <end position="48"/>
    </location>
</feature>
<gene>
    <name evidence="2" type="ORF">C8F04DRAFT_1116779</name>
</gene>
<protein>
    <submittedName>
        <fullName evidence="2">Uncharacterized protein</fullName>
    </submittedName>
</protein>
<sequence length="499" mass="53711">MPPNPAPHAAPLRDKIAQFESKGAVPIPRAPFGANVPPVQQGGQKRELYGIRMDLKTVWVPSASAGPRGAQKEKKTEVQVHTRGPSGGRSRYEADHTPLSSPPTSLPSSGASSPVSASMHRVWAQPTDPIEEHSSPASSDHPDVLETEVAGPSSPASPKHQHRTDTIREPSSPASSDRREALETANNVAGPSSPASSAHEPDEEQSTPSHEDIPDIPEEQDIVEEEPDSHQLSIPFVESPVSTTQLPPSPPPEVEAVQRPPSPPLPSPPISPAESEFDLIDSTVELKTAYAIKLNKNNIEYGTISIAPPVRFQSLPSPIEPSSTESKPRLGQTFTSVVHGRIREPTRVPARGTDKRLPSSPRPPGRTPVSPSSRQSIDPTLTALVANAAALERRLVAGELPAEVLRRLSAHPQPLGKDEVVPEPPSSSEEVHEPVGKPKYSRFHNPLTRKRSKHKEDAADSRWFTDVAPPVPTPFAGWRKLASTSRLAKHAPPRTLISS</sequence>
<feature type="compositionally biased region" description="Basic and acidic residues" evidence="1">
    <location>
        <begin position="341"/>
        <end position="357"/>
    </location>
</feature>
<feature type="compositionally biased region" description="Polar residues" evidence="1">
    <location>
        <begin position="369"/>
        <end position="378"/>
    </location>
</feature>
<dbReference type="Proteomes" id="UP001218188">
    <property type="component" value="Unassembled WGS sequence"/>
</dbReference>
<organism evidence="2 3">
    <name type="scientific">Mycena alexandri</name>
    <dbReference type="NCBI Taxonomy" id="1745969"/>
    <lineage>
        <taxon>Eukaryota</taxon>
        <taxon>Fungi</taxon>
        <taxon>Dikarya</taxon>
        <taxon>Basidiomycota</taxon>
        <taxon>Agaricomycotina</taxon>
        <taxon>Agaricomycetes</taxon>
        <taxon>Agaricomycetidae</taxon>
        <taxon>Agaricales</taxon>
        <taxon>Marasmiineae</taxon>
        <taxon>Mycenaceae</taxon>
        <taxon>Mycena</taxon>
    </lineage>
</organism>
<evidence type="ECO:0000313" key="3">
    <source>
        <dbReference type="Proteomes" id="UP001218188"/>
    </source>
</evidence>
<keyword evidence="3" id="KW-1185">Reference proteome</keyword>
<feature type="compositionally biased region" description="Polar residues" evidence="1">
    <location>
        <begin position="315"/>
        <end position="325"/>
    </location>
</feature>
<feature type="compositionally biased region" description="Pro residues" evidence="1">
    <location>
        <begin position="260"/>
        <end position="271"/>
    </location>
</feature>
<accession>A0AAD6WZM5</accession>